<dbReference type="RefSeq" id="WP_179296244.1">
    <property type="nucleotide sequence ID" value="NZ_JXJW01000014.1"/>
</dbReference>
<sequence length="57" mass="6958">MEKDEILSRIENLSRLMRHEDYIQERAEQTKNFSQIKSSKEFSESMLEEIKKLRKLL</sequence>
<reference evidence="1 2" key="1">
    <citation type="submission" date="2014-12" db="EMBL/GenBank/DDBJ databases">
        <title>Draft genome sequences of 10 type strains of Lactococcus.</title>
        <authorList>
            <person name="Sun Z."/>
            <person name="Zhong Z."/>
            <person name="Liu W."/>
            <person name="Zhang W."/>
            <person name="Zhang H."/>
        </authorList>
    </citation>
    <scope>NUCLEOTIDE SEQUENCE [LARGE SCALE GENOMIC DNA]</scope>
    <source>
        <strain evidence="1 2">DSM 6634</strain>
    </source>
</reference>
<dbReference type="EMBL" id="JXJW01000014">
    <property type="protein sequence ID" value="PCS05798.1"/>
    <property type="molecule type" value="Genomic_DNA"/>
</dbReference>
<gene>
    <name evidence="1" type="ORF">RU86_GL000553</name>
</gene>
<evidence type="ECO:0000313" key="1">
    <source>
        <dbReference type="EMBL" id="PCS05798.1"/>
    </source>
</evidence>
<evidence type="ECO:0000313" key="2">
    <source>
        <dbReference type="Proteomes" id="UP000218282"/>
    </source>
</evidence>
<dbReference type="Proteomes" id="UP000218282">
    <property type="component" value="Unassembled WGS sequence"/>
</dbReference>
<organism evidence="1 2">
    <name type="scientific">Pseudolactococcus piscium</name>
    <dbReference type="NCBI Taxonomy" id="1364"/>
    <lineage>
        <taxon>Bacteria</taxon>
        <taxon>Bacillati</taxon>
        <taxon>Bacillota</taxon>
        <taxon>Bacilli</taxon>
        <taxon>Lactobacillales</taxon>
        <taxon>Streptococcaceae</taxon>
        <taxon>Pseudolactococcus</taxon>
    </lineage>
</organism>
<keyword evidence="2" id="KW-1185">Reference proteome</keyword>
<accession>A0A2A5RXA3</accession>
<comment type="caution">
    <text evidence="1">The sequence shown here is derived from an EMBL/GenBank/DDBJ whole genome shotgun (WGS) entry which is preliminary data.</text>
</comment>
<proteinExistence type="predicted"/>
<name>A0A2A5RXA3_9LACT</name>
<dbReference type="AlphaFoldDB" id="A0A2A5RXA3"/>
<protein>
    <submittedName>
        <fullName evidence="1">Uncharacterized protein</fullName>
    </submittedName>
</protein>